<comment type="caution">
    <text evidence="3">The sequence shown here is derived from an EMBL/GenBank/DDBJ whole genome shotgun (WGS) entry which is preliminary data.</text>
</comment>
<evidence type="ECO:0000259" key="1">
    <source>
        <dbReference type="Pfam" id="PF00078"/>
    </source>
</evidence>
<protein>
    <submittedName>
        <fullName evidence="3">Transposon TX1 uncharacterized 149 kDa protein</fullName>
    </submittedName>
</protein>
<reference evidence="3 4" key="1">
    <citation type="journal article" date="2018" name="PLoS Genet.">
        <title>Population sequencing reveals clonal diversity and ancestral inbreeding in the grapevine cultivar Chardonnay.</title>
        <authorList>
            <person name="Roach M.J."/>
            <person name="Johnson D.L."/>
            <person name="Bohlmann J."/>
            <person name="van Vuuren H.J."/>
            <person name="Jones S.J."/>
            <person name="Pretorius I.S."/>
            <person name="Schmidt S.A."/>
            <person name="Borneman A.R."/>
        </authorList>
    </citation>
    <scope>NUCLEOTIDE SEQUENCE [LARGE SCALE GENOMIC DNA]</scope>
    <source>
        <strain evidence="4">cv. Chardonnay</strain>
        <tissue evidence="3">Leaf</tissue>
    </source>
</reference>
<proteinExistence type="predicted"/>
<evidence type="ECO:0000259" key="2">
    <source>
        <dbReference type="Pfam" id="PF03372"/>
    </source>
</evidence>
<dbReference type="InterPro" id="IPR036691">
    <property type="entry name" value="Endo/exonu/phosph_ase_sf"/>
</dbReference>
<accession>A0A438GXQ6</accession>
<dbReference type="PANTHER" id="PTHR46890:SF50">
    <property type="entry name" value="RNA-DIRECTED DNA POLYMERASE, EUKARYOTA, REVERSE TRANSCRIPTASE ZINC-BINDING DOMAIN PROTEIN-RELATED"/>
    <property type="match status" value="1"/>
</dbReference>
<organism evidence="3 4">
    <name type="scientific">Vitis vinifera</name>
    <name type="common">Grape</name>
    <dbReference type="NCBI Taxonomy" id="29760"/>
    <lineage>
        <taxon>Eukaryota</taxon>
        <taxon>Viridiplantae</taxon>
        <taxon>Streptophyta</taxon>
        <taxon>Embryophyta</taxon>
        <taxon>Tracheophyta</taxon>
        <taxon>Spermatophyta</taxon>
        <taxon>Magnoliopsida</taxon>
        <taxon>eudicotyledons</taxon>
        <taxon>Gunneridae</taxon>
        <taxon>Pentapetalae</taxon>
        <taxon>rosids</taxon>
        <taxon>Vitales</taxon>
        <taxon>Vitaceae</taxon>
        <taxon>Viteae</taxon>
        <taxon>Vitis</taxon>
    </lineage>
</organism>
<evidence type="ECO:0000313" key="4">
    <source>
        <dbReference type="Proteomes" id="UP000288805"/>
    </source>
</evidence>
<name>A0A438GXQ6_VITVI</name>
<feature type="domain" description="Endonuclease/exonuclease/phosphatase" evidence="2">
    <location>
        <begin position="6"/>
        <end position="171"/>
    </location>
</feature>
<dbReference type="SUPFAM" id="SSF56219">
    <property type="entry name" value="DNase I-like"/>
    <property type="match status" value="1"/>
</dbReference>
<dbReference type="Proteomes" id="UP000288805">
    <property type="component" value="Unassembled WGS sequence"/>
</dbReference>
<sequence>MKIRILSWNVKGANDRDKRRIIKSVIKFQRVDVVCVQETKIKEMTTGLVQSLGVGRNIEWRAVNSRGAAGGILVFWDNRLVELVGWEEGVFSISCRFKNCVDGVVWVFTGVYGPVCSGDREEFWEELESVKGLWSDPWCVGGDFNLVRFPEERSKGGGLTASMRRFSEVLEDLELRDYPLRGGPFTWRGGLNNQGILPKPVSDHFPVLLEGGGLKRGPSPFKFENMWLEEEGFKDKMKTWWGSLNFTRQKSRELWLKEGDNNTRFFHRMANAHSRRNWLSKLKVNGCWHSKENNLRNSVVGAFQELYQEEEGWRPSVEGISFMRLDNSEVEGLENPFLEEEVFVALTDLGKDKALGPNGFTMAFWLFGWDVVKVEIMGIFREFHERGRFVKSLNATFLVLVPKKGGAEDLKDFRPISLVGSLYKLLAKVLANKIKKVVDSRLKSNQGGVMCKLDIEKTYDHVGWKFLLAVIKQMGFGERWIKWIEWCISTVRYSVLINGSPSGFFQSSRGLKVNLEKSELILVGRVNDIEELALELGCKVGGLPSSYLGLPLGAPFKSEVVWDSVEERKVRMRLEKIQRDFLWGGGALDQRPHLVSEALWKQVISHKYGVEERGWCTRAESGRHGVGLWKAIRKEWLGMYSSLAFRVGNGRRVRFWKDKWCRDEPLYESFPSLFAISRAKDAWVSEVWNPDGVGDGWTPLFSRALND</sequence>
<feature type="domain" description="Reverse transcriptase" evidence="1">
    <location>
        <begin position="401"/>
        <end position="509"/>
    </location>
</feature>
<dbReference type="GO" id="GO:0003824">
    <property type="term" value="F:catalytic activity"/>
    <property type="evidence" value="ECO:0007669"/>
    <property type="project" value="InterPro"/>
</dbReference>
<dbReference type="Gene3D" id="3.60.10.10">
    <property type="entry name" value="Endonuclease/exonuclease/phosphatase"/>
    <property type="match status" value="1"/>
</dbReference>
<dbReference type="EMBL" id="QGNW01000319">
    <property type="protein sequence ID" value="RVW77016.1"/>
    <property type="molecule type" value="Genomic_DNA"/>
</dbReference>
<evidence type="ECO:0000313" key="3">
    <source>
        <dbReference type="EMBL" id="RVW77016.1"/>
    </source>
</evidence>
<dbReference type="Pfam" id="PF00078">
    <property type="entry name" value="RVT_1"/>
    <property type="match status" value="1"/>
</dbReference>
<dbReference type="Pfam" id="PF03372">
    <property type="entry name" value="Exo_endo_phos"/>
    <property type="match status" value="1"/>
</dbReference>
<gene>
    <name evidence="3" type="primary">YTX2_861</name>
    <name evidence="3" type="ORF">CK203_036878</name>
</gene>
<dbReference type="AlphaFoldDB" id="A0A438GXQ6"/>
<dbReference type="PANTHER" id="PTHR46890">
    <property type="entry name" value="NON-LTR RETROLELEMENT REVERSE TRANSCRIPTASE-LIKE PROTEIN-RELATED"/>
    <property type="match status" value="1"/>
</dbReference>
<dbReference type="InterPro" id="IPR005135">
    <property type="entry name" value="Endo/exonuclease/phosphatase"/>
</dbReference>
<dbReference type="InterPro" id="IPR000477">
    <property type="entry name" value="RT_dom"/>
</dbReference>
<dbReference type="InterPro" id="IPR052343">
    <property type="entry name" value="Retrotransposon-Effector_Assoc"/>
</dbReference>